<evidence type="ECO:0000313" key="9">
    <source>
        <dbReference type="Proteomes" id="UP000008037"/>
    </source>
</evidence>
<dbReference type="GO" id="GO:0005737">
    <property type="term" value="C:cytoplasm"/>
    <property type="evidence" value="ECO:0007669"/>
    <property type="project" value="TreeGrafter"/>
</dbReference>
<accession>K0IIF5</accession>
<dbReference type="InterPro" id="IPR050512">
    <property type="entry name" value="Sulf_AdTrans/APS_kinase"/>
</dbReference>
<keyword evidence="2 5" id="KW-0808">Transferase</keyword>
<dbReference type="GO" id="GO:0005524">
    <property type="term" value="F:ATP binding"/>
    <property type="evidence" value="ECO:0007669"/>
    <property type="project" value="UniProtKB-UniRule"/>
</dbReference>
<dbReference type="EMBL" id="CP002408">
    <property type="protein sequence ID" value="AFU57832.1"/>
    <property type="molecule type" value="Genomic_DNA"/>
</dbReference>
<dbReference type="GO" id="GO:0004020">
    <property type="term" value="F:adenylylsulfate kinase activity"/>
    <property type="evidence" value="ECO:0007669"/>
    <property type="project" value="UniProtKB-UniRule"/>
</dbReference>
<keyword evidence="9" id="KW-1185">Reference proteome</keyword>
<dbReference type="Proteomes" id="UP000008037">
    <property type="component" value="Chromosome"/>
</dbReference>
<dbReference type="HOGENOM" id="CLU_046932_2_1_2"/>
<dbReference type="GeneID" id="13795285"/>
<dbReference type="GO" id="GO:0070814">
    <property type="term" value="P:hydrogen sulfide biosynthetic process"/>
    <property type="evidence" value="ECO:0007669"/>
    <property type="project" value="UniProtKB-UniRule"/>
</dbReference>
<dbReference type="GO" id="GO:0019379">
    <property type="term" value="P:sulfate assimilation, phosphoadenylyl sulfate reduction by phosphoadenylyl-sulfate reductase (thioredoxin)"/>
    <property type="evidence" value="ECO:0007669"/>
    <property type="project" value="TreeGrafter"/>
</dbReference>
<dbReference type="InterPro" id="IPR002891">
    <property type="entry name" value="APS"/>
</dbReference>
<proteinExistence type="inferred from homology"/>
<dbReference type="GO" id="GO:0010134">
    <property type="term" value="P:sulfate assimilation via adenylyl sulfate reduction"/>
    <property type="evidence" value="ECO:0007669"/>
    <property type="project" value="TreeGrafter"/>
</dbReference>
<keyword evidence="5" id="KW-0597">Phosphoprotein</keyword>
<dbReference type="GO" id="GO:0004781">
    <property type="term" value="F:sulfate adenylyltransferase (ATP) activity"/>
    <property type="evidence" value="ECO:0007669"/>
    <property type="project" value="TreeGrafter"/>
</dbReference>
<dbReference type="NCBIfam" id="NF004041">
    <property type="entry name" value="PRK05541.1"/>
    <property type="match status" value="1"/>
</dbReference>
<dbReference type="InterPro" id="IPR059117">
    <property type="entry name" value="APS_kinase_dom"/>
</dbReference>
<dbReference type="Gene3D" id="3.40.50.300">
    <property type="entry name" value="P-loop containing nucleotide triphosphate hydrolases"/>
    <property type="match status" value="1"/>
</dbReference>
<dbReference type="RefSeq" id="WP_015018377.1">
    <property type="nucleotide sequence ID" value="NC_018719.1"/>
</dbReference>
<comment type="catalytic activity">
    <reaction evidence="5 6">
        <text>adenosine 5'-phosphosulfate + ATP = 3'-phosphoadenylyl sulfate + ADP + H(+)</text>
        <dbReference type="Rhea" id="RHEA:24152"/>
        <dbReference type="ChEBI" id="CHEBI:15378"/>
        <dbReference type="ChEBI" id="CHEBI:30616"/>
        <dbReference type="ChEBI" id="CHEBI:58243"/>
        <dbReference type="ChEBI" id="CHEBI:58339"/>
        <dbReference type="ChEBI" id="CHEBI:456216"/>
        <dbReference type="EC" id="2.7.1.25"/>
    </reaction>
</comment>
<evidence type="ECO:0000259" key="7">
    <source>
        <dbReference type="Pfam" id="PF01583"/>
    </source>
</evidence>
<dbReference type="Pfam" id="PF01583">
    <property type="entry name" value="APS_kinase"/>
    <property type="match status" value="1"/>
</dbReference>
<protein>
    <recommendedName>
        <fullName evidence="1 5">Adenylyl-sulfate kinase</fullName>
        <ecNumber evidence="1 5">2.7.1.25</ecNumber>
    </recommendedName>
    <alternativeName>
        <fullName evidence="5">APS kinase</fullName>
    </alternativeName>
    <alternativeName>
        <fullName evidence="5">ATP adenosine-5'-phosphosulfate 3'-phosphotransferase</fullName>
    </alternativeName>
    <alternativeName>
        <fullName evidence="5">Adenosine-5'-phosphosulfate kinase</fullName>
    </alternativeName>
</protein>
<feature type="domain" description="APS kinase" evidence="7">
    <location>
        <begin position="3"/>
        <end position="152"/>
    </location>
</feature>
<comment type="pathway">
    <text evidence="5 6">Sulfur metabolism; hydrogen sulfide biosynthesis; sulfite from sulfate: step 2/3.</text>
</comment>
<dbReference type="UniPathway" id="UPA00140">
    <property type="reaction ID" value="UER00205"/>
</dbReference>
<dbReference type="InterPro" id="IPR027417">
    <property type="entry name" value="P-loop_NTPase"/>
</dbReference>
<evidence type="ECO:0000256" key="5">
    <source>
        <dbReference type="HAMAP-Rule" id="MF_00065"/>
    </source>
</evidence>
<evidence type="ECO:0000256" key="3">
    <source>
        <dbReference type="ARBA" id="ARBA00022741"/>
    </source>
</evidence>
<comment type="similarity">
    <text evidence="5 6">Belongs to the APS kinase family.</text>
</comment>
<dbReference type="SUPFAM" id="SSF52540">
    <property type="entry name" value="P-loop containing nucleoside triphosphate hydrolases"/>
    <property type="match status" value="1"/>
</dbReference>
<comment type="function">
    <text evidence="5 6">Catalyzes the synthesis of activated sulfate.</text>
</comment>
<dbReference type="NCBIfam" id="NF003013">
    <property type="entry name" value="PRK03846.1"/>
    <property type="match status" value="1"/>
</dbReference>
<dbReference type="PANTHER" id="PTHR42700">
    <property type="entry name" value="SULFATE ADENYLYLTRANSFERASE"/>
    <property type="match status" value="1"/>
</dbReference>
<keyword evidence="5 6" id="KW-0418">Kinase</keyword>
<name>K0IIF5_NITGG</name>
<feature type="active site" description="Phosphoserine intermediate" evidence="5">
    <location>
        <position position="85"/>
    </location>
</feature>
<dbReference type="NCBIfam" id="TIGR00455">
    <property type="entry name" value="apsK"/>
    <property type="match status" value="1"/>
</dbReference>
<dbReference type="PATRIC" id="fig|1237085.11.peg.848"/>
<dbReference type="PANTHER" id="PTHR42700:SF1">
    <property type="entry name" value="SULFATE ADENYLYLTRANSFERASE"/>
    <property type="match status" value="1"/>
</dbReference>
<dbReference type="CDD" id="cd02027">
    <property type="entry name" value="APSK"/>
    <property type="match status" value="1"/>
</dbReference>
<gene>
    <name evidence="5" type="primary">cysC</name>
    <name evidence="8" type="ordered locus">Ngar_c08900</name>
</gene>
<dbReference type="STRING" id="1237085.Ngar_c08900"/>
<dbReference type="InParanoid" id="K0IIF5"/>
<keyword evidence="4 5" id="KW-0067">ATP-binding</keyword>
<organism evidence="8 9">
    <name type="scientific">Nitrososphaera gargensis (strain Ga9.2)</name>
    <dbReference type="NCBI Taxonomy" id="1237085"/>
    <lineage>
        <taxon>Archaea</taxon>
        <taxon>Nitrososphaerota</taxon>
        <taxon>Nitrososphaeria</taxon>
        <taxon>Nitrososphaerales</taxon>
        <taxon>Nitrososphaeraceae</taxon>
        <taxon>Nitrososphaera</taxon>
    </lineage>
</organism>
<dbReference type="AlphaFoldDB" id="K0IIF5"/>
<evidence type="ECO:0000313" key="8">
    <source>
        <dbReference type="EMBL" id="AFU57832.1"/>
    </source>
</evidence>
<dbReference type="OrthoDB" id="28808at2157"/>
<evidence type="ECO:0000256" key="4">
    <source>
        <dbReference type="ARBA" id="ARBA00022840"/>
    </source>
</evidence>
<evidence type="ECO:0000256" key="6">
    <source>
        <dbReference type="RuleBase" id="RU004347"/>
    </source>
</evidence>
<evidence type="ECO:0000256" key="2">
    <source>
        <dbReference type="ARBA" id="ARBA00022679"/>
    </source>
</evidence>
<dbReference type="HAMAP" id="MF_00065">
    <property type="entry name" value="Adenylyl_sulf_kinase"/>
    <property type="match status" value="1"/>
</dbReference>
<feature type="binding site" evidence="5">
    <location>
        <begin position="11"/>
        <end position="18"/>
    </location>
    <ligand>
        <name>ATP</name>
        <dbReference type="ChEBI" id="CHEBI:30616"/>
    </ligand>
</feature>
<dbReference type="EC" id="2.7.1.25" evidence="1 5"/>
<reference evidence="8 9" key="1">
    <citation type="journal article" date="2012" name="Environ. Microbiol.">
        <title>The genome of the ammonia-oxidizing Candidatus Nitrososphaera gargensis: insights into metabolic versatility and environmental adaptations.</title>
        <authorList>
            <person name="Spang A."/>
            <person name="Poehlein A."/>
            <person name="Offre P."/>
            <person name="Zumbragel S."/>
            <person name="Haider S."/>
            <person name="Rychlik N."/>
            <person name="Nowka B."/>
            <person name="Schmeisser C."/>
            <person name="Lebedeva E.V."/>
            <person name="Rattei T."/>
            <person name="Bohm C."/>
            <person name="Schmid M."/>
            <person name="Galushko A."/>
            <person name="Hatzenpichler R."/>
            <person name="Weinmaier T."/>
            <person name="Daniel R."/>
            <person name="Schleper C."/>
            <person name="Spieck E."/>
            <person name="Streit W."/>
            <person name="Wagner M."/>
        </authorList>
    </citation>
    <scope>NUCLEOTIDE SEQUENCE [LARGE SCALE GENOMIC DNA]</scope>
    <source>
        <strain evidence="9">Ga9.2</strain>
    </source>
</reference>
<dbReference type="KEGG" id="nga:Ngar_c08900"/>
<sequence length="179" mass="20094">MRKGFVLWLTGLPGSGKTTISGILKQQLQSRGLQVEILDGDEVRKNLSPNLGFSKEDREIHAKRVAYVSQLLARNGINVIVALISPYRSFRDNARAMIGEGFFEVWVKASPETCRQRDPKGLYKKASAGQISNLTGIQDTYEEPLNPELVVDTEARNVNECVNMILGLLKQYRYLSNHD</sequence>
<evidence type="ECO:0000256" key="1">
    <source>
        <dbReference type="ARBA" id="ARBA00012121"/>
    </source>
</evidence>
<keyword evidence="3 5" id="KW-0547">Nucleotide-binding</keyword>